<dbReference type="PROSITE" id="PS00211">
    <property type="entry name" value="ABC_TRANSPORTER_1"/>
    <property type="match status" value="2"/>
</dbReference>
<dbReference type="FunFam" id="3.40.50.300:FF:002366">
    <property type="entry name" value="Uncharacterized protein"/>
    <property type="match status" value="1"/>
</dbReference>
<evidence type="ECO:0000256" key="8">
    <source>
        <dbReference type="ARBA" id="ARBA00023136"/>
    </source>
</evidence>
<feature type="transmembrane region" description="Helical" evidence="10">
    <location>
        <begin position="598"/>
        <end position="621"/>
    </location>
</feature>
<dbReference type="EnsemblMetazoa" id="XM_038216635.1">
    <property type="protein sequence ID" value="XP_038072563.1"/>
    <property type="gene ID" value="LOC119741038"/>
</dbReference>
<comment type="subcellular location">
    <subcellularLocation>
        <location evidence="1">Membrane</location>
        <topology evidence="1">Multi-pass membrane protein</topology>
    </subcellularLocation>
</comment>
<dbReference type="PANTHER" id="PTHR24223:SF461">
    <property type="entry name" value="ATP-BINDING CASSETTE SUB-FAMILY C MEMBER SUR"/>
    <property type="match status" value="1"/>
</dbReference>
<feature type="transmembrane region" description="Helical" evidence="10">
    <location>
        <begin position="551"/>
        <end position="578"/>
    </location>
</feature>
<dbReference type="GO" id="GO:0140359">
    <property type="term" value="F:ABC-type transporter activity"/>
    <property type="evidence" value="ECO:0007669"/>
    <property type="project" value="InterPro"/>
</dbReference>
<evidence type="ECO:0000313" key="14">
    <source>
        <dbReference type="Proteomes" id="UP000887568"/>
    </source>
</evidence>
<evidence type="ECO:0000256" key="2">
    <source>
        <dbReference type="ARBA" id="ARBA00022448"/>
    </source>
</evidence>
<dbReference type="InterPro" id="IPR003593">
    <property type="entry name" value="AAA+_ATPase"/>
</dbReference>
<dbReference type="CDD" id="cd03250">
    <property type="entry name" value="ABCC_MRP_domain1"/>
    <property type="match status" value="1"/>
</dbReference>
<evidence type="ECO:0000256" key="6">
    <source>
        <dbReference type="ARBA" id="ARBA00022840"/>
    </source>
</evidence>
<evidence type="ECO:0000313" key="13">
    <source>
        <dbReference type="EnsemblMetazoa" id="XP_038072563.1"/>
    </source>
</evidence>
<keyword evidence="4" id="KW-0677">Repeat</keyword>
<keyword evidence="7 10" id="KW-1133">Transmembrane helix</keyword>
<dbReference type="Pfam" id="PF00664">
    <property type="entry name" value="ABC_membrane"/>
    <property type="match status" value="2"/>
</dbReference>
<feature type="transmembrane region" description="Helical" evidence="10">
    <location>
        <begin position="452"/>
        <end position="471"/>
    </location>
</feature>
<reference evidence="13" key="1">
    <citation type="submission" date="2022-11" db="UniProtKB">
        <authorList>
            <consortium name="EnsemblMetazoa"/>
        </authorList>
    </citation>
    <scope>IDENTIFICATION</scope>
</reference>
<proteinExistence type="predicted"/>
<feature type="compositionally biased region" description="Polar residues" evidence="9">
    <location>
        <begin position="672"/>
        <end position="686"/>
    </location>
</feature>
<evidence type="ECO:0000259" key="12">
    <source>
        <dbReference type="PROSITE" id="PS50929"/>
    </source>
</evidence>
<feature type="transmembrane region" description="Helical" evidence="10">
    <location>
        <begin position="477"/>
        <end position="495"/>
    </location>
</feature>
<dbReference type="Proteomes" id="UP000887568">
    <property type="component" value="Unplaced"/>
</dbReference>
<feature type="transmembrane region" description="Helical" evidence="10">
    <location>
        <begin position="1065"/>
        <end position="1087"/>
    </location>
</feature>
<feature type="transmembrane region" description="Helical" evidence="10">
    <location>
        <begin position="1278"/>
        <end position="1301"/>
    </location>
</feature>
<dbReference type="InterPro" id="IPR027417">
    <property type="entry name" value="P-loop_NTPase"/>
</dbReference>
<evidence type="ECO:0000259" key="11">
    <source>
        <dbReference type="PROSITE" id="PS50893"/>
    </source>
</evidence>
<keyword evidence="2" id="KW-0813">Transport</keyword>
<feature type="compositionally biased region" description="Basic and acidic residues" evidence="9">
    <location>
        <begin position="987"/>
        <end position="998"/>
    </location>
</feature>
<keyword evidence="8 10" id="KW-0472">Membrane</keyword>
<dbReference type="InterPro" id="IPR011527">
    <property type="entry name" value="ABC1_TM_dom"/>
</dbReference>
<dbReference type="RefSeq" id="XP_038072563.1">
    <property type="nucleotide sequence ID" value="XM_038216635.1"/>
</dbReference>
<feature type="region of interest" description="Disordered" evidence="9">
    <location>
        <begin position="948"/>
        <end position="998"/>
    </location>
</feature>
<evidence type="ECO:0000256" key="1">
    <source>
        <dbReference type="ARBA" id="ARBA00004141"/>
    </source>
</evidence>
<feature type="transmembrane region" description="Helical" evidence="10">
    <location>
        <begin position="43"/>
        <end position="74"/>
    </location>
</feature>
<dbReference type="FunFam" id="3.40.50.300:FF:000163">
    <property type="entry name" value="Multidrug resistance-associated protein member 4"/>
    <property type="match status" value="1"/>
</dbReference>
<evidence type="ECO:0000256" key="10">
    <source>
        <dbReference type="SAM" id="Phobius"/>
    </source>
</evidence>
<dbReference type="PANTHER" id="PTHR24223">
    <property type="entry name" value="ATP-BINDING CASSETTE SUB-FAMILY C"/>
    <property type="match status" value="1"/>
</dbReference>
<dbReference type="SUPFAM" id="SSF90123">
    <property type="entry name" value="ABC transporter transmembrane region"/>
    <property type="match status" value="2"/>
</dbReference>
<name>A0A914B8Q2_PATMI</name>
<dbReference type="OMA" id="IPCANIL"/>
<dbReference type="CDD" id="cd03244">
    <property type="entry name" value="ABCC_MRP_domain2"/>
    <property type="match status" value="1"/>
</dbReference>
<feature type="transmembrane region" description="Helical" evidence="10">
    <location>
        <begin position="192"/>
        <end position="215"/>
    </location>
</feature>
<evidence type="ECO:0000256" key="4">
    <source>
        <dbReference type="ARBA" id="ARBA00022737"/>
    </source>
</evidence>
<feature type="domain" description="ABC transmembrane type-1" evidence="12">
    <location>
        <begin position="1027"/>
        <end position="1291"/>
    </location>
</feature>
<dbReference type="InterPro" id="IPR017871">
    <property type="entry name" value="ABC_transporter-like_CS"/>
</dbReference>
<keyword evidence="6" id="KW-0067">ATP-binding</keyword>
<evidence type="ECO:0000256" key="3">
    <source>
        <dbReference type="ARBA" id="ARBA00022692"/>
    </source>
</evidence>
<feature type="transmembrane region" description="Helical" evidence="10">
    <location>
        <begin position="1011"/>
        <end position="1033"/>
    </location>
</feature>
<dbReference type="FunFam" id="1.20.1560.10:FF:000013">
    <property type="entry name" value="ABC transporter C family member 2"/>
    <property type="match status" value="1"/>
</dbReference>
<feature type="transmembrane region" description="Helical" evidence="10">
    <location>
        <begin position="309"/>
        <end position="331"/>
    </location>
</feature>
<feature type="transmembrane region" description="Helical" evidence="10">
    <location>
        <begin position="1137"/>
        <end position="1158"/>
    </location>
</feature>
<dbReference type="InterPro" id="IPR036640">
    <property type="entry name" value="ABC1_TM_sf"/>
</dbReference>
<sequence>MAMFAVKDDYSWFCGVGELPKNLSSDQNDGGNVTGPVGETDPWLARLCTVSAVGTALHAVFLLAFTVLLVILAFCMKTAHSKSPQRCPGNGLRWLLIIFLLFVLSCSIGEGVLSDATRHDASPSQPFLYLPSLSALIATFAAAFYYNSMEKRQRFQMTLLSLPYWSLCVIERAVTLWSLLGLGLGSVQVVRFDLNVCLLAAYSMLIILDLAILLISHRNPSYHPTPTTESTQDDMYYVQDDVSVLSQVTLAWLTKLFRLGNKRPLERKDLGSLPERHTSQENYKQFKEAFRKEKENATKDKRKVSLFRVFGHFCGIRLLAVGSLKLVSVLVKFTTPAAIRGIVLYASAHKYQDESVVEEQHFITVSEFFSNGYILLFILFVAKVTHVLCIRSVQYYLTVQAIHTRIAIQGMVYDKSLRLSLGGGSNGGNTAGKLINFMSIDPANLQQMFREFHSILATVLSITITMVLLYLLLGFSALIGAASLFLVMPLTALAGRGMSKFQKKALLFSDSRLKYSKELVQAIKLVKMYGWEDVFCHTVESVRKQELLANLVRSICFALTTTIASAGPILITLVSFGTYTLLSGQALTPEVALPALSLFYLFESSLFYFPFYISYMVTGVISTHRLQAFLMSTEVEGPAGTSRQTCRDATHDDLEVKFKPLGGSPASGGTPLGTNERSESNSGAVNGNGLQLEVLGRNGNGGISTEHLQSGVAVKIKHGTFSWDSESDAVLHDISVNIPSGKLTVIIGSVGSGKSSLLSAMLGEMTTLSGHINLQDSDVAYTAQTPWIMNASVRDNITLDCNMDDVRYQEVIAACALQPDLEQFPAGDRTEIGEKGINISGGQKQRISLARALYSNKTTVIMDDPLSALDAHVCRHIVQQGIAGLLSKNGRTAILVTNQLHLMKLADHVLVMINGRVELQGTQQEIGAEDFHTSPSWSQLLQPITNHQDQVDDLERSSKDEPPLADQSSDITNGKKPDCISDTSSQQDKHEPSGQLVKDEERKYGSVSHRVYLYLIRVIGWPLLAWIVALFVFNGCLIGKAFKLAEWSEAGIADTNTTVPAQTSYYIMGYTAWSAGCVTAVIISDVARTSAAYFATRNLFQKLLNNVIHLPLRFFDTTPTGRILNRFSSDTNSIDQYLFQNLDAVLFNAIEGLFFIILDSIVAPAYLIAIIPLAIIHFLIVRFFLASSREIKRMESISRSPVLAYFTQTLDGLPTIRAYGYQKHFLASLLSKVNENCTAYLYLQTSNLWLNIWLDILGTCMVLAAGVAALLASSFDGVSASLVGLAIAIAVKNSSVIGYLAKFCGELEIRMNAVERIEHYTCLPTEKYQGIEPASDWPSSGGIEFNQLSARYDITLQPVLNKIDLRIEPGKKIGICGRTGSGKSSLTLALLQLIDTHEGSLIIDGLDVSHVSLSALRQQMSIIPQDPVLFTGTIRKNLDPTGKMADGDLWEALQIAQVKGLVSDLGGLDFQVSEGGENFSVGQRQLFCLARAFLRKSRILIMDEATASVDLEMDKTLQQVVVEAFKDRTVLIVAHRVETIMNCDTILVMSNGEITEMGTPEQLLATPEGEFAALVQARAGMARSHDS</sequence>
<feature type="transmembrane region" description="Helical" evidence="10">
    <location>
        <begin position="158"/>
        <end position="180"/>
    </location>
</feature>
<accession>A0A914B8Q2</accession>
<keyword evidence="5" id="KW-0547">Nucleotide-binding</keyword>
<dbReference type="GO" id="GO:0005524">
    <property type="term" value="F:ATP binding"/>
    <property type="evidence" value="ECO:0007669"/>
    <property type="project" value="UniProtKB-KW"/>
</dbReference>
<protein>
    <submittedName>
        <fullName evidence="13">Uncharacterized protein</fullName>
    </submittedName>
</protein>
<feature type="domain" description="ABC transmembrane type-1" evidence="12">
    <location>
        <begin position="319"/>
        <end position="618"/>
    </location>
</feature>
<keyword evidence="3 10" id="KW-0812">Transmembrane</keyword>
<dbReference type="FunFam" id="1.20.1560.10:FF:000006">
    <property type="entry name" value="ATP-binding cassette, sub-family C (CFTR/MRP), member 9"/>
    <property type="match status" value="1"/>
</dbReference>
<evidence type="ECO:0000256" key="9">
    <source>
        <dbReference type="SAM" id="MobiDB-lite"/>
    </source>
</evidence>
<feature type="transmembrane region" description="Helical" evidence="10">
    <location>
        <begin position="94"/>
        <end position="114"/>
    </location>
</feature>
<feature type="domain" description="ABC transporter" evidence="11">
    <location>
        <begin position="1343"/>
        <end position="1576"/>
    </location>
</feature>
<evidence type="ECO:0000256" key="7">
    <source>
        <dbReference type="ARBA" id="ARBA00022989"/>
    </source>
</evidence>
<dbReference type="GO" id="GO:0016887">
    <property type="term" value="F:ATP hydrolysis activity"/>
    <property type="evidence" value="ECO:0007669"/>
    <property type="project" value="InterPro"/>
</dbReference>
<evidence type="ECO:0000256" key="5">
    <source>
        <dbReference type="ARBA" id="ARBA00022741"/>
    </source>
</evidence>
<feature type="region of interest" description="Disordered" evidence="9">
    <location>
        <begin position="660"/>
        <end position="686"/>
    </location>
</feature>
<dbReference type="Pfam" id="PF00005">
    <property type="entry name" value="ABC_tran"/>
    <property type="match status" value="2"/>
</dbReference>
<dbReference type="PROSITE" id="PS50929">
    <property type="entry name" value="ABC_TM1F"/>
    <property type="match status" value="2"/>
</dbReference>
<dbReference type="GeneID" id="119741038"/>
<dbReference type="SUPFAM" id="SSF52540">
    <property type="entry name" value="P-loop containing nucleoside triphosphate hydrolases"/>
    <property type="match status" value="2"/>
</dbReference>
<dbReference type="PROSITE" id="PS50893">
    <property type="entry name" value="ABC_TRANSPORTER_2"/>
    <property type="match status" value="2"/>
</dbReference>
<feature type="compositionally biased region" description="Basic and acidic residues" evidence="9">
    <location>
        <begin position="949"/>
        <end position="962"/>
    </location>
</feature>
<dbReference type="OrthoDB" id="6500128at2759"/>
<organism evidence="13 14">
    <name type="scientific">Patiria miniata</name>
    <name type="common">Bat star</name>
    <name type="synonym">Asterina miniata</name>
    <dbReference type="NCBI Taxonomy" id="46514"/>
    <lineage>
        <taxon>Eukaryota</taxon>
        <taxon>Metazoa</taxon>
        <taxon>Echinodermata</taxon>
        <taxon>Eleutherozoa</taxon>
        <taxon>Asterozoa</taxon>
        <taxon>Asteroidea</taxon>
        <taxon>Valvatacea</taxon>
        <taxon>Valvatida</taxon>
        <taxon>Asterinidae</taxon>
        <taxon>Patiria</taxon>
    </lineage>
</organism>
<keyword evidence="14" id="KW-1185">Reference proteome</keyword>
<dbReference type="InterPro" id="IPR050173">
    <property type="entry name" value="ABC_transporter_C-like"/>
</dbReference>
<dbReference type="SMART" id="SM00382">
    <property type="entry name" value="AAA"/>
    <property type="match status" value="2"/>
</dbReference>
<dbReference type="Gene3D" id="3.40.50.300">
    <property type="entry name" value="P-loop containing nucleotide triphosphate hydrolases"/>
    <property type="match status" value="2"/>
</dbReference>
<feature type="transmembrane region" description="Helical" evidence="10">
    <location>
        <begin position="1164"/>
        <end position="1185"/>
    </location>
</feature>
<feature type="domain" description="ABC transporter" evidence="11">
    <location>
        <begin position="714"/>
        <end position="939"/>
    </location>
</feature>
<dbReference type="GO" id="GO:0016020">
    <property type="term" value="C:membrane"/>
    <property type="evidence" value="ECO:0007669"/>
    <property type="project" value="UniProtKB-SubCell"/>
</dbReference>
<dbReference type="InterPro" id="IPR003439">
    <property type="entry name" value="ABC_transporter-like_ATP-bd"/>
</dbReference>
<feature type="transmembrane region" description="Helical" evidence="10">
    <location>
        <begin position="126"/>
        <end position="146"/>
    </location>
</feature>
<feature type="transmembrane region" description="Helical" evidence="10">
    <location>
        <begin position="1252"/>
        <end position="1272"/>
    </location>
</feature>
<dbReference type="Gene3D" id="1.20.1560.10">
    <property type="entry name" value="ABC transporter type 1, transmembrane domain"/>
    <property type="match status" value="2"/>
</dbReference>
<feature type="transmembrane region" description="Helical" evidence="10">
    <location>
        <begin position="372"/>
        <end position="390"/>
    </location>
</feature>